<keyword evidence="3 5" id="KW-0863">Zinc-finger</keyword>
<dbReference type="SUPFAM" id="SSF90229">
    <property type="entry name" value="CCCH zinc finger"/>
    <property type="match status" value="2"/>
</dbReference>
<protein>
    <submittedName>
        <fullName evidence="7">Zinc finger protein, putative</fullName>
    </submittedName>
</protein>
<dbReference type="RefSeq" id="XP_004031832.1">
    <property type="nucleotide sequence ID" value="XM_004031784.1"/>
</dbReference>
<keyword evidence="2" id="KW-0677">Repeat</keyword>
<dbReference type="OMA" id="WIDISDY"/>
<dbReference type="InParanoid" id="G0QX13"/>
<dbReference type="GO" id="GO:0003729">
    <property type="term" value="F:mRNA binding"/>
    <property type="evidence" value="ECO:0007669"/>
    <property type="project" value="InterPro"/>
</dbReference>
<feature type="domain" description="C3H1-type" evidence="6">
    <location>
        <begin position="108"/>
        <end position="136"/>
    </location>
</feature>
<reference evidence="7 8" key="1">
    <citation type="submission" date="2011-07" db="EMBL/GenBank/DDBJ databases">
        <authorList>
            <person name="Coyne R."/>
            <person name="Brami D."/>
            <person name="Johnson J."/>
            <person name="Hostetler J."/>
            <person name="Hannick L."/>
            <person name="Clark T."/>
            <person name="Cassidy-Hanley D."/>
            <person name="Inman J."/>
        </authorList>
    </citation>
    <scope>NUCLEOTIDE SEQUENCE [LARGE SCALE GENOMIC DNA]</scope>
    <source>
        <strain evidence="7 8">G5</strain>
    </source>
</reference>
<dbReference type="InterPro" id="IPR045877">
    <property type="entry name" value="ZFP36-like"/>
</dbReference>
<keyword evidence="4 5" id="KW-0862">Zinc</keyword>
<dbReference type="eggNOG" id="KOG1677">
    <property type="taxonomic scope" value="Eukaryota"/>
</dbReference>
<evidence type="ECO:0000259" key="6">
    <source>
        <dbReference type="PROSITE" id="PS50103"/>
    </source>
</evidence>
<dbReference type="PANTHER" id="PTHR12547:SF18">
    <property type="entry name" value="PROTEIN TIS11"/>
    <property type="match status" value="1"/>
</dbReference>
<sequence length="180" mass="21704">MQQIQYNFLYFNEFDVQNQKNQNKLELSEKNSTKCDSEEENNYEEIFLQDQNKSSAKKIKNIILTEFDKYKTEMCKNWSQFQYCKYGDKCRFAHGKKQLNSKIPINTLYKTKLCKQYFEKGVCCYGLRCHFTHDVRTIDQIVKNKKISYLQNLNQIQNQQQIYPVIKNNRLQVFINITKN</sequence>
<dbReference type="SMART" id="SM00356">
    <property type="entry name" value="ZnF_C3H1"/>
    <property type="match status" value="2"/>
</dbReference>
<feature type="domain" description="C3H1-type" evidence="6">
    <location>
        <begin position="69"/>
        <end position="97"/>
    </location>
</feature>
<dbReference type="InterPro" id="IPR036855">
    <property type="entry name" value="Znf_CCCH_sf"/>
</dbReference>
<name>G0QX13_ICHMU</name>
<dbReference type="Gene3D" id="4.10.1000.10">
    <property type="entry name" value="Zinc finger, CCCH-type"/>
    <property type="match status" value="2"/>
</dbReference>
<dbReference type="PANTHER" id="PTHR12547">
    <property type="entry name" value="CCCH ZINC FINGER/TIS11-RELATED"/>
    <property type="match status" value="1"/>
</dbReference>
<feature type="zinc finger region" description="C3H1-type" evidence="5">
    <location>
        <begin position="108"/>
        <end position="136"/>
    </location>
</feature>
<dbReference type="OrthoDB" id="409924at2759"/>
<evidence type="ECO:0000313" key="8">
    <source>
        <dbReference type="Proteomes" id="UP000008983"/>
    </source>
</evidence>
<accession>G0QX13</accession>
<dbReference type="EMBL" id="GL984028">
    <property type="protein sequence ID" value="EGR30236.1"/>
    <property type="molecule type" value="Genomic_DNA"/>
</dbReference>
<dbReference type="PROSITE" id="PS50103">
    <property type="entry name" value="ZF_C3H1"/>
    <property type="match status" value="2"/>
</dbReference>
<keyword evidence="8" id="KW-1185">Reference proteome</keyword>
<dbReference type="Pfam" id="PF00642">
    <property type="entry name" value="zf-CCCH"/>
    <property type="match status" value="2"/>
</dbReference>
<evidence type="ECO:0000313" key="7">
    <source>
        <dbReference type="EMBL" id="EGR30236.1"/>
    </source>
</evidence>
<dbReference type="GO" id="GO:0008270">
    <property type="term" value="F:zinc ion binding"/>
    <property type="evidence" value="ECO:0007669"/>
    <property type="project" value="UniProtKB-KW"/>
</dbReference>
<evidence type="ECO:0000256" key="3">
    <source>
        <dbReference type="ARBA" id="ARBA00022771"/>
    </source>
</evidence>
<evidence type="ECO:0000256" key="5">
    <source>
        <dbReference type="PROSITE-ProRule" id="PRU00723"/>
    </source>
</evidence>
<gene>
    <name evidence="7" type="ORF">IMG5_137110</name>
</gene>
<evidence type="ECO:0000256" key="4">
    <source>
        <dbReference type="ARBA" id="ARBA00022833"/>
    </source>
</evidence>
<dbReference type="FunFam" id="4.10.1000.10:FF:000001">
    <property type="entry name" value="zinc finger CCCH domain-containing protein 15-like"/>
    <property type="match status" value="1"/>
</dbReference>
<keyword evidence="1 5" id="KW-0479">Metal-binding</keyword>
<organism evidence="7 8">
    <name type="scientific">Ichthyophthirius multifiliis</name>
    <name type="common">White spot disease agent</name>
    <name type="synonym">Ich</name>
    <dbReference type="NCBI Taxonomy" id="5932"/>
    <lineage>
        <taxon>Eukaryota</taxon>
        <taxon>Sar</taxon>
        <taxon>Alveolata</taxon>
        <taxon>Ciliophora</taxon>
        <taxon>Intramacronucleata</taxon>
        <taxon>Oligohymenophorea</taxon>
        <taxon>Hymenostomatida</taxon>
        <taxon>Ophryoglenina</taxon>
        <taxon>Ichthyophthirius</taxon>
    </lineage>
</organism>
<feature type="zinc finger region" description="C3H1-type" evidence="5">
    <location>
        <begin position="69"/>
        <end position="97"/>
    </location>
</feature>
<evidence type="ECO:0000256" key="1">
    <source>
        <dbReference type="ARBA" id="ARBA00022723"/>
    </source>
</evidence>
<evidence type="ECO:0000256" key="2">
    <source>
        <dbReference type="ARBA" id="ARBA00022737"/>
    </source>
</evidence>
<dbReference type="GeneID" id="14906359"/>
<dbReference type="STRING" id="857967.G0QX13"/>
<dbReference type="AlphaFoldDB" id="G0QX13"/>
<dbReference type="InterPro" id="IPR000571">
    <property type="entry name" value="Znf_CCCH"/>
</dbReference>
<proteinExistence type="predicted"/>
<dbReference type="Proteomes" id="UP000008983">
    <property type="component" value="Unassembled WGS sequence"/>
</dbReference>